<keyword evidence="7" id="KW-1185">Reference proteome</keyword>
<feature type="domain" description="TIR" evidence="5">
    <location>
        <begin position="47"/>
        <end position="221"/>
    </location>
</feature>
<dbReference type="GO" id="GO:0043531">
    <property type="term" value="F:ADP binding"/>
    <property type="evidence" value="ECO:0007669"/>
    <property type="project" value="InterPro"/>
</dbReference>
<name>A0A540N195_MALBA</name>
<dbReference type="InterPro" id="IPR032675">
    <property type="entry name" value="LRR_dom_sf"/>
</dbReference>
<proteinExistence type="predicted"/>
<gene>
    <name evidence="6" type="ORF">C1H46_009545</name>
</gene>
<dbReference type="PANTHER" id="PTHR11017:SF271">
    <property type="entry name" value="DISEASE RESISTANCE PROTEIN (TIR-NBS-LRR CLASS) FAMILY"/>
    <property type="match status" value="1"/>
</dbReference>
<dbReference type="Gene3D" id="3.40.50.10140">
    <property type="entry name" value="Toll/interleukin-1 receptor homology (TIR) domain"/>
    <property type="match status" value="1"/>
</dbReference>
<sequence length="1102" mass="125792">MIIRLTARAQLLPFFSRDLNHCSAITVDTAMTTHEASSSSSSKSKLWNYDVFLSFSGVDTRNGFTGHLHRALTDRGYQAYIDEDDLKRGEEIQKELFQAIEESKISIIVFSKRYSSSSWCLNELMKIIECRDKLERHVLPIFYHVDPSHVRNQNGVLAQAFKKHKKNIHKEKDDKKREEKQERVKQWRNALREVANLSGYLLQITDNSCEAQRIREIVDKIIPEWLLRANELHVVDHLVGINSRVQDIISYLSSGGLDDVRMVGIWGMGGLGKTTAAKTIYNQIHHKFQFKSFLANVSEYDLVDLQGKLVSDILKQTESNEITSVDGGISLIKNHLQRRSVLVIVDNVDKVEQLKAIAGNRDWFGPGSRIIITTRDERLLKQVNMKVDKTYPLKEMNEEEALKLFSWHAFGNSWPNEGYLELSKEVVSYCGGLPLALEVLGSSMIERTPTEWKSQLDKLKEIPNEGIMKPLRVSFDRLDRTQKDIFLDISCFFIGWDKDHVAKILDGCNFFATAGICDLRERCLITVEDNELNMHDLLREMAKVIISGNSRRPPGEWSRLWIPGDVYDVLTNKSGTKEVEGLFVDYQSPSISTKAFAKMKKLRLLKLNDVRLNGEYKHLPKELIWLCWEECPLKSIPDDFFDQPRALVILEITHSKLVQVWEGSKSLGNLKILNLSDCLDLKKSPDLSNLPNLEELILKWCKSLSEIHPSIGHLKKLSLVNLTCCKNLISLPGEFYKSKSVQTLVLDACCKFSELPEDLGKMISLKVLKASETAIRQVPCNFSFQGLSDDAFPKGFGSLISLQDLDLSSNDFYTLPSLSGLSKLESLQLKNCRNLSTIYGLPTNLKFLDASDCYCLVTMPNFSKMSNMRELNVRNSSALTEVPDLDKSLNSMTWIDMRDCPKLTADFMRNVLKGWTSCGYGGILFNGNDYVPDWFEFVNDGNKVRFDILPSDGRNFEGLTLLCVYRFIPKHPLYSILHVKSKHGYPRASIDINNTKRTELQTCIGKEDWVIKMRDVVFEKYFLWQGQISNDKLNLQSGDKVDITFGMPEPYNTFYYAIFKGIGVNLVWDKPMKENEHEFDGDGRFLIQRHNQGGDTSSSSHV</sequence>
<dbReference type="Gene3D" id="3.40.50.300">
    <property type="entry name" value="P-loop containing nucleotide triphosphate hydrolases"/>
    <property type="match status" value="1"/>
</dbReference>
<protein>
    <recommendedName>
        <fullName evidence="5">TIR domain-containing protein</fullName>
    </recommendedName>
</protein>
<dbReference type="GO" id="GO:0006952">
    <property type="term" value="P:defense response"/>
    <property type="evidence" value="ECO:0007669"/>
    <property type="project" value="InterPro"/>
</dbReference>
<reference evidence="6 7" key="1">
    <citation type="journal article" date="2019" name="G3 (Bethesda)">
        <title>Sequencing of a Wild Apple (Malus baccata) Genome Unravels the Differences Between Cultivated and Wild Apple Species Regarding Disease Resistance and Cold Tolerance.</title>
        <authorList>
            <person name="Chen X."/>
        </authorList>
    </citation>
    <scope>NUCLEOTIDE SEQUENCE [LARGE SCALE GENOMIC DNA]</scope>
    <source>
        <strain evidence="7">cv. Shandingzi</strain>
        <tissue evidence="6">Leaves</tissue>
    </source>
</reference>
<evidence type="ECO:0000256" key="4">
    <source>
        <dbReference type="SAM" id="Coils"/>
    </source>
</evidence>
<dbReference type="SUPFAM" id="SSF52540">
    <property type="entry name" value="P-loop containing nucleoside triphosphate hydrolases"/>
    <property type="match status" value="1"/>
</dbReference>
<keyword evidence="2" id="KW-0677">Repeat</keyword>
<comment type="caution">
    <text evidence="6">The sequence shown here is derived from an EMBL/GenBank/DDBJ whole genome shotgun (WGS) entry which is preliminary data.</text>
</comment>
<dbReference type="Proteomes" id="UP000315295">
    <property type="component" value="Unassembled WGS sequence"/>
</dbReference>
<dbReference type="InterPro" id="IPR042197">
    <property type="entry name" value="Apaf_helical"/>
</dbReference>
<dbReference type="InterPro" id="IPR027417">
    <property type="entry name" value="P-loop_NTPase"/>
</dbReference>
<dbReference type="Pfam" id="PF00931">
    <property type="entry name" value="NB-ARC"/>
    <property type="match status" value="1"/>
</dbReference>
<dbReference type="AlphaFoldDB" id="A0A540N195"/>
<dbReference type="PRINTS" id="PR00364">
    <property type="entry name" value="DISEASERSIST"/>
</dbReference>
<dbReference type="SMART" id="SM00255">
    <property type="entry name" value="TIR"/>
    <property type="match status" value="1"/>
</dbReference>
<dbReference type="PROSITE" id="PS51450">
    <property type="entry name" value="LRR"/>
    <property type="match status" value="1"/>
</dbReference>
<dbReference type="SUPFAM" id="SSF52058">
    <property type="entry name" value="L domain-like"/>
    <property type="match status" value="1"/>
</dbReference>
<evidence type="ECO:0000256" key="1">
    <source>
        <dbReference type="ARBA" id="ARBA00022614"/>
    </source>
</evidence>
<dbReference type="EMBL" id="VIEB01000133">
    <property type="protein sequence ID" value="TQE04831.1"/>
    <property type="molecule type" value="Genomic_DNA"/>
</dbReference>
<evidence type="ECO:0000313" key="7">
    <source>
        <dbReference type="Proteomes" id="UP000315295"/>
    </source>
</evidence>
<dbReference type="Gene3D" id="1.10.8.430">
    <property type="entry name" value="Helical domain of apoptotic protease-activating factors"/>
    <property type="match status" value="1"/>
</dbReference>
<accession>A0A540N195</accession>
<evidence type="ECO:0000259" key="5">
    <source>
        <dbReference type="PROSITE" id="PS50104"/>
    </source>
</evidence>
<evidence type="ECO:0000256" key="3">
    <source>
        <dbReference type="ARBA" id="ARBA00023027"/>
    </source>
</evidence>
<feature type="coiled-coil region" evidence="4">
    <location>
        <begin position="161"/>
        <end position="197"/>
    </location>
</feature>
<dbReference type="InterPro" id="IPR002182">
    <property type="entry name" value="NB-ARC"/>
</dbReference>
<dbReference type="FunFam" id="3.40.50.10140:FF:000007">
    <property type="entry name" value="Disease resistance protein (TIR-NBS-LRR class)"/>
    <property type="match status" value="1"/>
</dbReference>
<dbReference type="PROSITE" id="PS50104">
    <property type="entry name" value="TIR"/>
    <property type="match status" value="1"/>
</dbReference>
<dbReference type="InterPro" id="IPR044974">
    <property type="entry name" value="Disease_R_plants"/>
</dbReference>
<dbReference type="InterPro" id="IPR058192">
    <property type="entry name" value="WHD_ROQ1-like"/>
</dbReference>
<dbReference type="GO" id="GO:0007165">
    <property type="term" value="P:signal transduction"/>
    <property type="evidence" value="ECO:0007669"/>
    <property type="project" value="InterPro"/>
</dbReference>
<keyword evidence="4" id="KW-0175">Coiled coil</keyword>
<organism evidence="6 7">
    <name type="scientific">Malus baccata</name>
    <name type="common">Siberian crab apple</name>
    <name type="synonym">Pyrus baccata</name>
    <dbReference type="NCBI Taxonomy" id="106549"/>
    <lineage>
        <taxon>Eukaryota</taxon>
        <taxon>Viridiplantae</taxon>
        <taxon>Streptophyta</taxon>
        <taxon>Embryophyta</taxon>
        <taxon>Tracheophyta</taxon>
        <taxon>Spermatophyta</taxon>
        <taxon>Magnoliopsida</taxon>
        <taxon>eudicotyledons</taxon>
        <taxon>Gunneridae</taxon>
        <taxon>Pentapetalae</taxon>
        <taxon>rosids</taxon>
        <taxon>fabids</taxon>
        <taxon>Rosales</taxon>
        <taxon>Rosaceae</taxon>
        <taxon>Amygdaloideae</taxon>
        <taxon>Maleae</taxon>
        <taxon>Malus</taxon>
    </lineage>
</organism>
<dbReference type="InterPro" id="IPR001611">
    <property type="entry name" value="Leu-rich_rpt"/>
</dbReference>
<keyword evidence="3" id="KW-0520">NAD</keyword>
<dbReference type="Gene3D" id="3.80.10.10">
    <property type="entry name" value="Ribonuclease Inhibitor"/>
    <property type="match status" value="2"/>
</dbReference>
<dbReference type="Pfam" id="PF01582">
    <property type="entry name" value="TIR"/>
    <property type="match status" value="1"/>
</dbReference>
<evidence type="ECO:0000313" key="6">
    <source>
        <dbReference type="EMBL" id="TQE04831.1"/>
    </source>
</evidence>
<dbReference type="InterPro" id="IPR035897">
    <property type="entry name" value="Toll_tir_struct_dom_sf"/>
</dbReference>
<keyword evidence="1" id="KW-0433">Leucine-rich repeat</keyword>
<evidence type="ECO:0000256" key="2">
    <source>
        <dbReference type="ARBA" id="ARBA00022737"/>
    </source>
</evidence>
<dbReference type="SUPFAM" id="SSF52200">
    <property type="entry name" value="Toll/Interleukin receptor TIR domain"/>
    <property type="match status" value="1"/>
</dbReference>
<dbReference type="Pfam" id="PF23282">
    <property type="entry name" value="WHD_ROQ1"/>
    <property type="match status" value="1"/>
</dbReference>
<dbReference type="PANTHER" id="PTHR11017">
    <property type="entry name" value="LEUCINE-RICH REPEAT-CONTAINING PROTEIN"/>
    <property type="match status" value="1"/>
</dbReference>
<dbReference type="InterPro" id="IPR000157">
    <property type="entry name" value="TIR_dom"/>
</dbReference>